<protein>
    <submittedName>
        <fullName evidence="1">Uncharacterized protein</fullName>
    </submittedName>
</protein>
<dbReference type="AlphaFoldDB" id="A0A7W9BHS4"/>
<comment type="caution">
    <text evidence="1">The sequence shown here is derived from an EMBL/GenBank/DDBJ whole genome shotgun (WGS) entry which is preliminary data.</text>
</comment>
<name>A0A7W9BHS4_9RHOB</name>
<dbReference type="Proteomes" id="UP000535415">
    <property type="component" value="Unassembled WGS sequence"/>
</dbReference>
<accession>A0A7W9BHS4</accession>
<sequence>MFRARNVLCTAGVERNFNSFARTVTSGFVNEKAKTPAENYGGSKIVTSIGFAYSIPSRWSFFRANLR</sequence>
<keyword evidence="2" id="KW-1185">Reference proteome</keyword>
<organism evidence="1 2">
    <name type="scientific">Yoonia ponticola</name>
    <dbReference type="NCBI Taxonomy" id="1524255"/>
    <lineage>
        <taxon>Bacteria</taxon>
        <taxon>Pseudomonadati</taxon>
        <taxon>Pseudomonadota</taxon>
        <taxon>Alphaproteobacteria</taxon>
        <taxon>Rhodobacterales</taxon>
        <taxon>Paracoccaceae</taxon>
        <taxon>Yoonia</taxon>
    </lineage>
</organism>
<gene>
    <name evidence="1" type="ORF">FHS72_000269</name>
</gene>
<reference evidence="1 2" key="1">
    <citation type="submission" date="2020-08" db="EMBL/GenBank/DDBJ databases">
        <title>Genomic Encyclopedia of Type Strains, Phase IV (KMG-IV): sequencing the most valuable type-strain genomes for metagenomic binning, comparative biology and taxonomic classification.</title>
        <authorList>
            <person name="Goeker M."/>
        </authorList>
    </citation>
    <scope>NUCLEOTIDE SEQUENCE [LARGE SCALE GENOMIC DNA]</scope>
    <source>
        <strain evidence="1 2">DSM 101064</strain>
    </source>
</reference>
<evidence type="ECO:0000313" key="2">
    <source>
        <dbReference type="Proteomes" id="UP000535415"/>
    </source>
</evidence>
<proteinExistence type="predicted"/>
<evidence type="ECO:0000313" key="1">
    <source>
        <dbReference type="EMBL" id="MBB5720665.1"/>
    </source>
</evidence>
<dbReference type="EMBL" id="JACIJM010000001">
    <property type="protein sequence ID" value="MBB5720665.1"/>
    <property type="molecule type" value="Genomic_DNA"/>
</dbReference>